<name>F5J1S0_9BACT</name>
<reference evidence="1 2" key="1">
    <citation type="submission" date="2011-04" db="EMBL/GenBank/DDBJ databases">
        <title>The Genome Sequence of Dysgonomonas gadei ATCC BAA-286.</title>
        <authorList>
            <consortium name="The Broad Institute Genome Sequencing Platform"/>
            <person name="Earl A."/>
            <person name="Ward D."/>
            <person name="Feldgarden M."/>
            <person name="Gevers D."/>
            <person name="Pudlo N."/>
            <person name="Martens E."/>
            <person name="Allen-Vercoe E."/>
            <person name="Young S.K."/>
            <person name="Zeng Q."/>
            <person name="Gargeya S."/>
            <person name="Fitzgerald M."/>
            <person name="Haas B."/>
            <person name="Abouelleil A."/>
            <person name="Alvarado L."/>
            <person name="Arachchi H.M."/>
            <person name="Berlin A."/>
            <person name="Brown A."/>
            <person name="Chapman S.B."/>
            <person name="Chen Z."/>
            <person name="Dunbar C."/>
            <person name="Freedman E."/>
            <person name="Gearin G."/>
            <person name="Gellesch M."/>
            <person name="Goldberg J."/>
            <person name="Griggs A."/>
            <person name="Gujja S."/>
            <person name="Heiman D."/>
            <person name="Howarth C."/>
            <person name="Larson L."/>
            <person name="Lui A."/>
            <person name="MacDonald P.J.P."/>
            <person name="Mehta T."/>
            <person name="Montmayeur A."/>
            <person name="Murphy C."/>
            <person name="Neiman D."/>
            <person name="Pearson M."/>
            <person name="Priest M."/>
            <person name="Roberts A."/>
            <person name="Saif S."/>
            <person name="Shea T."/>
            <person name="Shenoy N."/>
            <person name="Sisk P."/>
            <person name="Stolte C."/>
            <person name="Sykes S."/>
            <person name="Yandava C."/>
            <person name="Wortman J."/>
            <person name="Nusbaum C."/>
            <person name="Birren B."/>
        </authorList>
    </citation>
    <scope>NUCLEOTIDE SEQUENCE [LARGE SCALE GENOMIC DNA]</scope>
    <source>
        <strain evidence="1 2">ATCC BAA-286</strain>
    </source>
</reference>
<keyword evidence="2" id="KW-1185">Reference proteome</keyword>
<evidence type="ECO:0000313" key="2">
    <source>
        <dbReference type="Proteomes" id="UP000004913"/>
    </source>
</evidence>
<protein>
    <submittedName>
        <fullName evidence="1">Uncharacterized protein</fullName>
    </submittedName>
</protein>
<dbReference type="EMBL" id="ADLV01000037">
    <property type="protein sequence ID" value="EGK00439.1"/>
    <property type="molecule type" value="Genomic_DNA"/>
</dbReference>
<proteinExistence type="predicted"/>
<accession>F5J1S0</accession>
<gene>
    <name evidence="1" type="ORF">HMPREF9455_03287</name>
</gene>
<dbReference type="Proteomes" id="UP000004913">
    <property type="component" value="Unassembled WGS sequence"/>
</dbReference>
<dbReference type="HOGENOM" id="CLU_3364669_0_0_10"/>
<organism evidence="1 2">
    <name type="scientific">Dysgonomonas gadei ATCC BAA-286</name>
    <dbReference type="NCBI Taxonomy" id="742766"/>
    <lineage>
        <taxon>Bacteria</taxon>
        <taxon>Pseudomonadati</taxon>
        <taxon>Bacteroidota</taxon>
        <taxon>Bacteroidia</taxon>
        <taxon>Bacteroidales</taxon>
        <taxon>Dysgonomonadaceae</taxon>
        <taxon>Dysgonomonas</taxon>
    </lineage>
</organism>
<sequence length="35" mass="3759">MGYPIISIVDCLNFLVKFKQALNHSSSSFATGGVN</sequence>
<dbReference type="AlphaFoldDB" id="F5J1S0"/>
<evidence type="ECO:0000313" key="1">
    <source>
        <dbReference type="EMBL" id="EGK00439.1"/>
    </source>
</evidence>
<comment type="caution">
    <text evidence="1">The sequence shown here is derived from an EMBL/GenBank/DDBJ whole genome shotgun (WGS) entry which is preliminary data.</text>
</comment>